<accession>A0ABQ7EHZ8</accession>
<dbReference type="EMBL" id="QGKV02000299">
    <property type="protein sequence ID" value="KAF3596198.1"/>
    <property type="molecule type" value="Genomic_DNA"/>
</dbReference>
<organism evidence="2 3">
    <name type="scientific">Brassica cretica</name>
    <name type="common">Mustard</name>
    <dbReference type="NCBI Taxonomy" id="69181"/>
    <lineage>
        <taxon>Eukaryota</taxon>
        <taxon>Viridiplantae</taxon>
        <taxon>Streptophyta</taxon>
        <taxon>Embryophyta</taxon>
        <taxon>Tracheophyta</taxon>
        <taxon>Spermatophyta</taxon>
        <taxon>Magnoliopsida</taxon>
        <taxon>eudicotyledons</taxon>
        <taxon>Gunneridae</taxon>
        <taxon>Pentapetalae</taxon>
        <taxon>rosids</taxon>
        <taxon>malvids</taxon>
        <taxon>Brassicales</taxon>
        <taxon>Brassicaceae</taxon>
        <taxon>Brassiceae</taxon>
        <taxon>Brassica</taxon>
    </lineage>
</organism>
<reference evidence="2 3" key="1">
    <citation type="journal article" date="2020" name="BMC Genomics">
        <title>Intraspecific diversification of the crop wild relative Brassica cretica Lam. using demographic model selection.</title>
        <authorList>
            <person name="Kioukis A."/>
            <person name="Michalopoulou V.A."/>
            <person name="Briers L."/>
            <person name="Pirintsos S."/>
            <person name="Studholme D.J."/>
            <person name="Pavlidis P."/>
            <person name="Sarris P.F."/>
        </authorList>
    </citation>
    <scope>NUCLEOTIDE SEQUENCE [LARGE SCALE GENOMIC DNA]</scope>
    <source>
        <strain evidence="3">cv. PFS-1207/04</strain>
    </source>
</reference>
<evidence type="ECO:0000313" key="2">
    <source>
        <dbReference type="EMBL" id="KAF3596198.1"/>
    </source>
</evidence>
<feature type="region of interest" description="Disordered" evidence="1">
    <location>
        <begin position="62"/>
        <end position="82"/>
    </location>
</feature>
<name>A0ABQ7EHZ8_BRACR</name>
<keyword evidence="3" id="KW-1185">Reference proteome</keyword>
<dbReference type="Proteomes" id="UP000266723">
    <property type="component" value="Unassembled WGS sequence"/>
</dbReference>
<comment type="caution">
    <text evidence="2">The sequence shown here is derived from an EMBL/GenBank/DDBJ whole genome shotgun (WGS) entry which is preliminary data.</text>
</comment>
<gene>
    <name evidence="2" type="ORF">DY000_02026704</name>
</gene>
<feature type="region of interest" description="Disordered" evidence="1">
    <location>
        <begin position="10"/>
        <end position="48"/>
    </location>
</feature>
<evidence type="ECO:0000256" key="1">
    <source>
        <dbReference type="SAM" id="MobiDB-lite"/>
    </source>
</evidence>
<evidence type="ECO:0000313" key="3">
    <source>
        <dbReference type="Proteomes" id="UP000266723"/>
    </source>
</evidence>
<proteinExistence type="predicted"/>
<sequence length="268" mass="29016">MFAPQMKVAFGGVDPVSQPPCQPDRSNEQTGTSNALALPGPKGSKSTQKGVTENALFIGPTLHPKDKLDGGGGSKSGGSLASGTLGLEWRRSKLRCVTGRQRVSVVFSLLLAARVGFDRGVSVSDPAVPDADSVSLRDGGVSDICGSHASLLLFVFSGGLRRKRVVSSRVGRRPSLMVPWCGAPRHRLCPFVTSRRLRFSESGLVPQSGKVLDLRSFLFLLVRRSLLQRRCARPISLRRWAKRMYTVSGLGNGGSDLRTSPERRHRRL</sequence>
<protein>
    <submittedName>
        <fullName evidence="2">Uncharacterized protein</fullName>
    </submittedName>
</protein>